<keyword evidence="14" id="KW-1185">Reference proteome</keyword>
<comment type="similarity">
    <text evidence="11">Belongs to the insect chemoreceptor superfamily. Heteromeric odorant receptor channel (TC 1.A.69) family. Or2a subfamily.</text>
</comment>
<keyword evidence="3 13" id="KW-0716">Sensory transduction</keyword>
<dbReference type="GO" id="GO:0005886">
    <property type="term" value="C:plasma membrane"/>
    <property type="evidence" value="ECO:0007669"/>
    <property type="project" value="UniProtKB-SubCell"/>
</dbReference>
<evidence type="ECO:0000256" key="1">
    <source>
        <dbReference type="ARBA" id="ARBA00004651"/>
    </source>
</evidence>
<keyword evidence="4 13" id="KW-0812">Transmembrane</keyword>
<sequence>MQPSSDFGHSVDAFFEGQRKTLGFYSVWPQRKRLARILHRINFWHIFGFWIMGFNLSLLLKLVININQLDEMIRVFVVLATCIAYTFKVLAIKLNNKEMLELFGSCHSRHFLPMNIHEQTFFSEARGFSRKMRNYYAGISFTALNALLLTQYLIDNTQLPLATYSPLDVSKRSGYYAMYCYQCVALSLSCFVNISFDSLCSSLFIFVKCQLDMLALRLNSIGRHQEELKELQRGDQKQDQLVQQELISCILYYMRIVELAAKMERLLYKPISAQIFCSVLVLIANFYALSLLSDNYLVFAKFLTYQCCMLLQIFILCYYAGEISQRSLELKHELYKSNWVGWNKSNRKLMLLFMLRLENPIRIRTMNANRFIDVALFSSIVNSSYSYFALLKKVNS</sequence>
<feature type="transmembrane region" description="Helical" evidence="13">
    <location>
        <begin position="72"/>
        <end position="91"/>
    </location>
</feature>
<evidence type="ECO:0000313" key="14">
    <source>
        <dbReference type="Proteomes" id="UP000504634"/>
    </source>
</evidence>
<evidence type="ECO:0000256" key="9">
    <source>
        <dbReference type="ARBA" id="ARBA00023224"/>
    </source>
</evidence>
<keyword evidence="7 13" id="KW-0472">Membrane</keyword>
<reference evidence="15" key="1">
    <citation type="submission" date="2025-08" db="UniProtKB">
        <authorList>
            <consortium name="RefSeq"/>
        </authorList>
    </citation>
    <scope>IDENTIFICATION</scope>
    <source>
        <strain evidence="15">11010-0011.00</strain>
        <tissue evidence="15">Whole body</tissue>
    </source>
</reference>
<keyword evidence="8 13" id="KW-0675">Receptor</keyword>
<evidence type="ECO:0000256" key="5">
    <source>
        <dbReference type="ARBA" id="ARBA00022725"/>
    </source>
</evidence>
<keyword evidence="9 13" id="KW-0807">Transducer</keyword>
<keyword evidence="2" id="KW-1003">Cell membrane</keyword>
<dbReference type="Proteomes" id="UP000504634">
    <property type="component" value="Unplaced"/>
</dbReference>
<evidence type="ECO:0000256" key="7">
    <source>
        <dbReference type="ARBA" id="ARBA00023136"/>
    </source>
</evidence>
<comment type="function">
    <text evidence="10">Odorant receptor which mediates acceptance or avoidance behavior, depending on its substrates. The odorant receptor repertoire encodes a large collection of odor stimuli that vary widely in identity, intensity, and duration. May form a complex with Orco to form odorant-sensing units, providing sensitive and prolonged odorant signaling and calcium permeability.</text>
</comment>
<organism evidence="14 15">
    <name type="scientific">Drosophila lebanonensis</name>
    <name type="common">Fruit fly</name>
    <name type="synonym">Scaptodrosophila lebanonensis</name>
    <dbReference type="NCBI Taxonomy" id="7225"/>
    <lineage>
        <taxon>Eukaryota</taxon>
        <taxon>Metazoa</taxon>
        <taxon>Ecdysozoa</taxon>
        <taxon>Arthropoda</taxon>
        <taxon>Hexapoda</taxon>
        <taxon>Insecta</taxon>
        <taxon>Pterygota</taxon>
        <taxon>Neoptera</taxon>
        <taxon>Endopterygota</taxon>
        <taxon>Diptera</taxon>
        <taxon>Brachycera</taxon>
        <taxon>Muscomorpha</taxon>
        <taxon>Ephydroidea</taxon>
        <taxon>Drosophilidae</taxon>
        <taxon>Scaptodrosophila</taxon>
    </lineage>
</organism>
<dbReference type="RefSeq" id="XP_030388429.1">
    <property type="nucleotide sequence ID" value="XM_030532569.1"/>
</dbReference>
<dbReference type="OrthoDB" id="5846619at2759"/>
<evidence type="ECO:0000256" key="10">
    <source>
        <dbReference type="ARBA" id="ARBA00037764"/>
    </source>
</evidence>
<feature type="transmembrane region" description="Helical" evidence="13">
    <location>
        <begin position="41"/>
        <end position="60"/>
    </location>
</feature>
<dbReference type="PANTHER" id="PTHR21137">
    <property type="entry name" value="ODORANT RECEPTOR"/>
    <property type="match status" value="1"/>
</dbReference>
<evidence type="ECO:0000256" key="3">
    <source>
        <dbReference type="ARBA" id="ARBA00022606"/>
    </source>
</evidence>
<evidence type="ECO:0000256" key="6">
    <source>
        <dbReference type="ARBA" id="ARBA00022989"/>
    </source>
</evidence>
<evidence type="ECO:0000256" key="4">
    <source>
        <dbReference type="ARBA" id="ARBA00022692"/>
    </source>
</evidence>
<evidence type="ECO:0000256" key="13">
    <source>
        <dbReference type="RuleBase" id="RU351113"/>
    </source>
</evidence>
<evidence type="ECO:0000256" key="8">
    <source>
        <dbReference type="ARBA" id="ARBA00023170"/>
    </source>
</evidence>
<dbReference type="PANTHER" id="PTHR21137:SF37">
    <property type="entry name" value="ODORANT RECEPTOR 46A, ISOFORM B-RELATED"/>
    <property type="match status" value="1"/>
</dbReference>
<name>A0A6J2UJM2_DROLE</name>
<evidence type="ECO:0000256" key="11">
    <source>
        <dbReference type="ARBA" id="ARBA00037946"/>
    </source>
</evidence>
<protein>
    <recommendedName>
        <fullName evidence="13">Odorant receptor</fullName>
    </recommendedName>
</protein>
<dbReference type="Pfam" id="PF02949">
    <property type="entry name" value="7tm_6"/>
    <property type="match status" value="1"/>
</dbReference>
<feature type="transmembrane region" description="Helical" evidence="13">
    <location>
        <begin position="135"/>
        <end position="154"/>
    </location>
</feature>
<keyword evidence="6 13" id="KW-1133">Transmembrane helix</keyword>
<accession>A0A6J2UJM2</accession>
<feature type="transmembrane region" description="Helical" evidence="13">
    <location>
        <begin position="371"/>
        <end position="390"/>
    </location>
</feature>
<dbReference type="GO" id="GO:0005549">
    <property type="term" value="F:odorant binding"/>
    <property type="evidence" value="ECO:0007669"/>
    <property type="project" value="InterPro"/>
</dbReference>
<comment type="subcellular location">
    <subcellularLocation>
        <location evidence="1 13">Cell membrane</location>
        <topology evidence="1 13">Multi-pass membrane protein</topology>
    </subcellularLocation>
</comment>
<gene>
    <name evidence="15" type="primary">LOC115634694</name>
</gene>
<feature type="transmembrane region" description="Helical" evidence="13">
    <location>
        <begin position="302"/>
        <end position="321"/>
    </location>
</feature>
<dbReference type="AlphaFoldDB" id="A0A6J2UJM2"/>
<dbReference type="GO" id="GO:0004984">
    <property type="term" value="F:olfactory receptor activity"/>
    <property type="evidence" value="ECO:0007669"/>
    <property type="project" value="InterPro"/>
</dbReference>
<evidence type="ECO:0000256" key="12">
    <source>
        <dbReference type="ARBA" id="ARBA00038679"/>
    </source>
</evidence>
<feature type="transmembrane region" description="Helical" evidence="13">
    <location>
        <begin position="174"/>
        <end position="207"/>
    </location>
</feature>
<feature type="transmembrane region" description="Helical" evidence="13">
    <location>
        <begin position="271"/>
        <end position="290"/>
    </location>
</feature>
<dbReference type="GO" id="GO:0007165">
    <property type="term" value="P:signal transduction"/>
    <property type="evidence" value="ECO:0007669"/>
    <property type="project" value="UniProtKB-KW"/>
</dbReference>
<evidence type="ECO:0000313" key="15">
    <source>
        <dbReference type="RefSeq" id="XP_030388429.1"/>
    </source>
</evidence>
<comment type="subunit">
    <text evidence="12">Interacts with Orco. Complexes exist early in the endomembrane system in olfactory sensory neurons (OSNs), coupling these complexes to the conserved ciliary trafficking pathway.</text>
</comment>
<proteinExistence type="inferred from homology"/>
<dbReference type="InterPro" id="IPR004117">
    <property type="entry name" value="7tm6_olfct_rcpt"/>
</dbReference>
<dbReference type="GeneID" id="115634694"/>
<keyword evidence="5 13" id="KW-0552">Olfaction</keyword>
<evidence type="ECO:0000256" key="2">
    <source>
        <dbReference type="ARBA" id="ARBA00022475"/>
    </source>
</evidence>